<sequence>MATSTDNAGNSASEVGFEPFTTETLPPELPWSDDFESGDFAVGGWTVVATPASVDESGAYTGSYGAHLKKGGTIEKSISTAGYQAIHVKYARTTSNLKSAEFLFVDWYDGSGWHELETTQDTSWVSVDMVCGGVGADNNPDFKIRFRMNGKAGNAGAMVDDVAITGTVSGPDNEPPTPDPTWAVAPQ</sequence>
<evidence type="ECO:0000313" key="2">
    <source>
        <dbReference type="EMBL" id="GAH86064.1"/>
    </source>
</evidence>
<evidence type="ECO:0008006" key="3">
    <source>
        <dbReference type="Google" id="ProtNLM"/>
    </source>
</evidence>
<proteinExistence type="predicted"/>
<dbReference type="EMBL" id="BARU01042543">
    <property type="protein sequence ID" value="GAH86064.1"/>
    <property type="molecule type" value="Genomic_DNA"/>
</dbReference>
<dbReference type="Gene3D" id="2.60.120.260">
    <property type="entry name" value="Galactose-binding domain-like"/>
    <property type="match status" value="1"/>
</dbReference>
<name>X1K752_9ZZZZ</name>
<comment type="caution">
    <text evidence="2">The sequence shown here is derived from an EMBL/GenBank/DDBJ whole genome shotgun (WGS) entry which is preliminary data.</text>
</comment>
<feature type="region of interest" description="Disordered" evidence="1">
    <location>
        <begin position="165"/>
        <end position="187"/>
    </location>
</feature>
<accession>X1K752</accession>
<feature type="region of interest" description="Disordered" evidence="1">
    <location>
        <begin position="1"/>
        <end position="23"/>
    </location>
</feature>
<dbReference type="AlphaFoldDB" id="X1K752"/>
<reference evidence="2" key="1">
    <citation type="journal article" date="2014" name="Front. Microbiol.">
        <title>High frequency of phylogenetically diverse reductive dehalogenase-homologous genes in deep subseafloor sedimentary metagenomes.</title>
        <authorList>
            <person name="Kawai M."/>
            <person name="Futagami T."/>
            <person name="Toyoda A."/>
            <person name="Takaki Y."/>
            <person name="Nishi S."/>
            <person name="Hori S."/>
            <person name="Arai W."/>
            <person name="Tsubouchi T."/>
            <person name="Morono Y."/>
            <person name="Uchiyama I."/>
            <person name="Ito T."/>
            <person name="Fujiyama A."/>
            <person name="Inagaki F."/>
            <person name="Takami H."/>
        </authorList>
    </citation>
    <scope>NUCLEOTIDE SEQUENCE</scope>
    <source>
        <strain evidence="2">Expedition CK06-06</strain>
    </source>
</reference>
<feature type="non-terminal residue" evidence="2">
    <location>
        <position position="187"/>
    </location>
</feature>
<feature type="compositionally biased region" description="Polar residues" evidence="1">
    <location>
        <begin position="1"/>
        <end position="13"/>
    </location>
</feature>
<evidence type="ECO:0000256" key="1">
    <source>
        <dbReference type="SAM" id="MobiDB-lite"/>
    </source>
</evidence>
<gene>
    <name evidence="2" type="ORF">S03H2_65346</name>
</gene>
<organism evidence="2">
    <name type="scientific">marine sediment metagenome</name>
    <dbReference type="NCBI Taxonomy" id="412755"/>
    <lineage>
        <taxon>unclassified sequences</taxon>
        <taxon>metagenomes</taxon>
        <taxon>ecological metagenomes</taxon>
    </lineage>
</organism>
<protein>
    <recommendedName>
        <fullName evidence="3">MAM domain-containing protein</fullName>
    </recommendedName>
</protein>